<dbReference type="EMBL" id="LWSG01000006">
    <property type="protein sequence ID" value="OAS88023.1"/>
    <property type="molecule type" value="Genomic_DNA"/>
</dbReference>
<evidence type="ECO:0000313" key="3">
    <source>
        <dbReference type="Proteomes" id="UP000078534"/>
    </source>
</evidence>
<dbReference type="STRING" id="152268.A6K24_18440"/>
<name>A0A179T5Y7_9BACI</name>
<dbReference type="OrthoDB" id="2454250at2"/>
<keyword evidence="3" id="KW-1185">Reference proteome</keyword>
<dbReference type="InterPro" id="IPR019242">
    <property type="entry name" value="DUF2198"/>
</dbReference>
<accession>A0A179T5Y7</accession>
<gene>
    <name evidence="2" type="ORF">A6K24_18440</name>
</gene>
<feature type="transmembrane region" description="Helical" evidence="1">
    <location>
        <begin position="49"/>
        <end position="66"/>
    </location>
</feature>
<organism evidence="2 3">
    <name type="scientific">Metabacillus litoralis</name>
    <dbReference type="NCBI Taxonomy" id="152268"/>
    <lineage>
        <taxon>Bacteria</taxon>
        <taxon>Bacillati</taxon>
        <taxon>Bacillota</taxon>
        <taxon>Bacilli</taxon>
        <taxon>Bacillales</taxon>
        <taxon>Bacillaceae</taxon>
        <taxon>Metabacillus</taxon>
    </lineage>
</organism>
<evidence type="ECO:0000256" key="1">
    <source>
        <dbReference type="SAM" id="Phobius"/>
    </source>
</evidence>
<dbReference type="RefSeq" id="WP_066329279.1">
    <property type="nucleotide sequence ID" value="NZ_LWSG01000006.1"/>
</dbReference>
<evidence type="ECO:0008006" key="4">
    <source>
        <dbReference type="Google" id="ProtNLM"/>
    </source>
</evidence>
<sequence>MVLKVILALFLPFLLVILFTRVCYNHYVGTSLTAALLIASYVRGFTDDPLIIALDIISLVAGYLYARKMKAELIRKK</sequence>
<dbReference type="AlphaFoldDB" id="A0A179T5Y7"/>
<keyword evidence="1" id="KW-0812">Transmembrane</keyword>
<keyword evidence="1" id="KW-1133">Transmembrane helix</keyword>
<dbReference type="Pfam" id="PF09964">
    <property type="entry name" value="DUF2198"/>
    <property type="match status" value="1"/>
</dbReference>
<evidence type="ECO:0000313" key="2">
    <source>
        <dbReference type="EMBL" id="OAS88023.1"/>
    </source>
</evidence>
<keyword evidence="1" id="KW-0472">Membrane</keyword>
<dbReference type="Proteomes" id="UP000078534">
    <property type="component" value="Unassembled WGS sequence"/>
</dbReference>
<comment type="caution">
    <text evidence="2">The sequence shown here is derived from an EMBL/GenBank/DDBJ whole genome shotgun (WGS) entry which is preliminary data.</text>
</comment>
<reference evidence="3" key="1">
    <citation type="submission" date="2016-04" db="EMBL/GenBank/DDBJ databases">
        <authorList>
            <person name="Lyu Z."/>
            <person name="Lyu W."/>
        </authorList>
    </citation>
    <scope>NUCLEOTIDE SEQUENCE [LARGE SCALE GENOMIC DNA]</scope>
    <source>
        <strain evidence="3">C44</strain>
    </source>
</reference>
<proteinExistence type="predicted"/>
<protein>
    <recommendedName>
        <fullName evidence="4">DUF2198 family protein</fullName>
    </recommendedName>
</protein>